<evidence type="ECO:0000256" key="3">
    <source>
        <dbReference type="ARBA" id="ARBA00004613"/>
    </source>
</evidence>
<dbReference type="InterPro" id="IPR000834">
    <property type="entry name" value="Peptidase_M14"/>
</dbReference>
<comment type="cofactor">
    <cofactor evidence="1">
        <name>Zn(2+)</name>
        <dbReference type="ChEBI" id="CHEBI:29105"/>
    </cofactor>
</comment>
<evidence type="ECO:0000256" key="11">
    <source>
        <dbReference type="ARBA" id="ARBA00023180"/>
    </source>
</evidence>
<dbReference type="FunFam" id="3.40.630.10:FF:000060">
    <property type="entry name" value="Putative metallocarboxypeptidase ecm14"/>
    <property type="match status" value="1"/>
</dbReference>
<comment type="subcellular location">
    <subcellularLocation>
        <location evidence="3">Secreted</location>
    </subcellularLocation>
    <subcellularLocation>
        <location evidence="2">Vacuole</location>
    </subcellularLocation>
</comment>
<comment type="similarity">
    <text evidence="4 16">Belongs to the peptidase M14 family.</text>
</comment>
<dbReference type="GeneID" id="83199694"/>
<evidence type="ECO:0000256" key="6">
    <source>
        <dbReference type="ARBA" id="ARBA00022554"/>
    </source>
</evidence>
<evidence type="ECO:0000256" key="5">
    <source>
        <dbReference type="ARBA" id="ARBA00022525"/>
    </source>
</evidence>
<evidence type="ECO:0000256" key="15">
    <source>
        <dbReference type="ARBA" id="ARBA00026213"/>
    </source>
</evidence>
<keyword evidence="6" id="KW-0926">Vacuole</keyword>
<keyword evidence="7" id="KW-0479">Metal-binding</keyword>
<keyword evidence="9" id="KW-0862">Zinc</keyword>
<evidence type="ECO:0000256" key="10">
    <source>
        <dbReference type="ARBA" id="ARBA00023157"/>
    </source>
</evidence>
<dbReference type="GO" id="GO:0071555">
    <property type="term" value="P:cell wall organization"/>
    <property type="evidence" value="ECO:0007669"/>
    <property type="project" value="UniProtKB-KW"/>
</dbReference>
<feature type="chain" id="PRO_5040813861" description="Inactive metallocarboxypeptidase ECM14" evidence="17">
    <location>
        <begin position="19"/>
        <end position="539"/>
    </location>
</feature>
<dbReference type="GO" id="GO:0008270">
    <property type="term" value="F:zinc ion binding"/>
    <property type="evidence" value="ECO:0007669"/>
    <property type="project" value="InterPro"/>
</dbReference>
<dbReference type="OrthoDB" id="3626597at2759"/>
<organism evidence="19 20">
    <name type="scientific">Penicillium chermesinum</name>
    <dbReference type="NCBI Taxonomy" id="63820"/>
    <lineage>
        <taxon>Eukaryota</taxon>
        <taxon>Fungi</taxon>
        <taxon>Dikarya</taxon>
        <taxon>Ascomycota</taxon>
        <taxon>Pezizomycotina</taxon>
        <taxon>Eurotiomycetes</taxon>
        <taxon>Eurotiomycetidae</taxon>
        <taxon>Eurotiales</taxon>
        <taxon>Aspergillaceae</taxon>
        <taxon>Penicillium</taxon>
    </lineage>
</organism>
<dbReference type="PROSITE" id="PS52035">
    <property type="entry name" value="PEPTIDASE_M14"/>
    <property type="match status" value="1"/>
</dbReference>
<reference evidence="19" key="1">
    <citation type="submission" date="2022-11" db="EMBL/GenBank/DDBJ databases">
        <authorList>
            <person name="Petersen C."/>
        </authorList>
    </citation>
    <scope>NUCLEOTIDE SEQUENCE</scope>
    <source>
        <strain evidence="19">IBT 19713</strain>
    </source>
</reference>
<reference evidence="19" key="2">
    <citation type="journal article" date="2023" name="IMA Fungus">
        <title>Comparative genomic study of the Penicillium genus elucidates a diverse pangenome and 15 lateral gene transfer events.</title>
        <authorList>
            <person name="Petersen C."/>
            <person name="Sorensen T."/>
            <person name="Nielsen M.R."/>
            <person name="Sondergaard T.E."/>
            <person name="Sorensen J.L."/>
            <person name="Fitzpatrick D.A."/>
            <person name="Frisvad J.C."/>
            <person name="Nielsen K.L."/>
        </authorList>
    </citation>
    <scope>NUCLEOTIDE SEQUENCE</scope>
    <source>
        <strain evidence="19">IBT 19713</strain>
    </source>
</reference>
<proteinExistence type="inferred from homology"/>
<keyword evidence="12" id="KW-0961">Cell wall biogenesis/degradation</keyword>
<dbReference type="RefSeq" id="XP_058331394.1">
    <property type="nucleotide sequence ID" value="XM_058472391.1"/>
</dbReference>
<dbReference type="InterPro" id="IPR057246">
    <property type="entry name" value="CARBOXYPEPT_ZN_1"/>
</dbReference>
<dbReference type="GO" id="GO:0006508">
    <property type="term" value="P:proteolysis"/>
    <property type="evidence" value="ECO:0007669"/>
    <property type="project" value="InterPro"/>
</dbReference>
<protein>
    <recommendedName>
        <fullName evidence="14">Inactive metallocarboxypeptidase ECM14</fullName>
    </recommendedName>
    <alternativeName>
        <fullName evidence="15">Inactive metallocarboxypeptidase ecm14</fullName>
    </alternativeName>
</protein>
<dbReference type="GO" id="GO:0005576">
    <property type="term" value="C:extracellular region"/>
    <property type="evidence" value="ECO:0007669"/>
    <property type="project" value="UniProtKB-SubCell"/>
</dbReference>
<evidence type="ECO:0000256" key="1">
    <source>
        <dbReference type="ARBA" id="ARBA00001947"/>
    </source>
</evidence>
<dbReference type="PANTHER" id="PTHR11705:SF147">
    <property type="entry name" value="INACTIVE METALLOCARBOXYPEPTIDASE ECM14"/>
    <property type="match status" value="1"/>
</dbReference>
<evidence type="ECO:0000259" key="18">
    <source>
        <dbReference type="PROSITE" id="PS52035"/>
    </source>
</evidence>
<dbReference type="GO" id="GO:0004181">
    <property type="term" value="F:metallocarboxypeptidase activity"/>
    <property type="evidence" value="ECO:0007669"/>
    <property type="project" value="InterPro"/>
</dbReference>
<dbReference type="AlphaFoldDB" id="A0A9W9P610"/>
<dbReference type="SMART" id="SM00631">
    <property type="entry name" value="Zn_pept"/>
    <property type="match status" value="1"/>
</dbReference>
<dbReference type="SUPFAM" id="SSF53187">
    <property type="entry name" value="Zn-dependent exopeptidases"/>
    <property type="match status" value="1"/>
</dbReference>
<keyword evidence="11" id="KW-0325">Glycoprotein</keyword>
<gene>
    <name evidence="19" type="ORF">N7468_003094</name>
</gene>
<accession>A0A9W9P610</accession>
<name>A0A9W9P610_9EURO</name>
<dbReference type="EMBL" id="JAPQKS010000003">
    <property type="protein sequence ID" value="KAJ5238475.1"/>
    <property type="molecule type" value="Genomic_DNA"/>
</dbReference>
<comment type="function">
    <text evidence="13">Inactive carboxypeptidase that may play a role in cell wall organization and biogenesis.</text>
</comment>
<evidence type="ECO:0000313" key="19">
    <source>
        <dbReference type="EMBL" id="KAJ5238475.1"/>
    </source>
</evidence>
<dbReference type="GO" id="GO:0005773">
    <property type="term" value="C:vacuole"/>
    <property type="evidence" value="ECO:0007669"/>
    <property type="project" value="UniProtKB-SubCell"/>
</dbReference>
<feature type="domain" description="Peptidase M14" evidence="18">
    <location>
        <begin position="189"/>
        <end position="503"/>
    </location>
</feature>
<dbReference type="PANTHER" id="PTHR11705">
    <property type="entry name" value="PROTEASE FAMILY M14 CARBOXYPEPTIDASE A,B"/>
    <property type="match status" value="1"/>
</dbReference>
<comment type="caution">
    <text evidence="16">Lacks conserved residue(s) required for the propagation of feature annotation.</text>
</comment>
<comment type="caution">
    <text evidence="19">The sequence shown here is derived from an EMBL/GenBank/DDBJ whole genome shotgun (WGS) entry which is preliminary data.</text>
</comment>
<dbReference type="InterPro" id="IPR057247">
    <property type="entry name" value="CARBOXYPEPT_ZN_2"/>
</dbReference>
<evidence type="ECO:0000256" key="8">
    <source>
        <dbReference type="ARBA" id="ARBA00022729"/>
    </source>
</evidence>
<dbReference type="PROSITE" id="PS00132">
    <property type="entry name" value="CARBOXYPEPT_ZN_1"/>
    <property type="match status" value="1"/>
</dbReference>
<evidence type="ECO:0000313" key="20">
    <source>
        <dbReference type="Proteomes" id="UP001150941"/>
    </source>
</evidence>
<dbReference type="Proteomes" id="UP001150941">
    <property type="component" value="Unassembled WGS sequence"/>
</dbReference>
<dbReference type="CDD" id="cd03860">
    <property type="entry name" value="M14_CP_A-B_like"/>
    <property type="match status" value="1"/>
</dbReference>
<evidence type="ECO:0000256" key="14">
    <source>
        <dbReference type="ARBA" id="ARBA00026187"/>
    </source>
</evidence>
<evidence type="ECO:0000256" key="7">
    <source>
        <dbReference type="ARBA" id="ARBA00022723"/>
    </source>
</evidence>
<evidence type="ECO:0000256" key="9">
    <source>
        <dbReference type="ARBA" id="ARBA00022833"/>
    </source>
</evidence>
<feature type="signal peptide" evidence="17">
    <location>
        <begin position="1"/>
        <end position="18"/>
    </location>
</feature>
<dbReference type="Gene3D" id="3.40.630.10">
    <property type="entry name" value="Zn peptidases"/>
    <property type="match status" value="1"/>
</dbReference>
<dbReference type="Pfam" id="PF00246">
    <property type="entry name" value="Peptidase_M14"/>
    <property type="match status" value="1"/>
</dbReference>
<evidence type="ECO:0000256" key="4">
    <source>
        <dbReference type="ARBA" id="ARBA00005988"/>
    </source>
</evidence>
<evidence type="ECO:0000256" key="16">
    <source>
        <dbReference type="PROSITE-ProRule" id="PRU01379"/>
    </source>
</evidence>
<evidence type="ECO:0000256" key="12">
    <source>
        <dbReference type="ARBA" id="ARBA00023316"/>
    </source>
</evidence>
<sequence length="539" mass="60437">MRFLPALLVLTTAPAISAVPAGSSITPPPPLQPRPVQLLTRPSDPRRPWTRFRDWVIESVWGTGRCSAQKYAGPPLNVRDRYESDVVLRFHPRHKDDTEALAEAAQALVLDIWSITADHVDIRLADEIVPSFLDLLPPTLRTAYTPLMDDLVEMIYATYPRQHHIGLNAGNGLPSGDSATQSDDVFFRDYQPLSVIVQWMRLMSSMFPSYVEYTSVGFSYEEREIPALRLGASDLNFQTSGPRKTIVIIGGLHAREWISTSTVMYVAHSLITQFGESRTVTHLLEEYDFVLIPTLNPDGYVYSWESDRLWRKNRQPTGLPFCPGVDLDRAWDFEWNGESTSSNPCSENYAGSEPFEALEAHRLAQWALNQTLSGAATIVGFLDLHSYSQEILYPYSYSCSSVPPTLESLEELALGLAKAIRRSSKEAYYVTSACEGVFQSKGATSVTSGGSALDWFYHNLHAKYSYQIKLRDRGSYGFLLPSEHIVPTGEEIFRAVLTFGEFVWGEEVSSEAPSQDTVDPEEFVVPIMGAEFRRQVPLK</sequence>
<evidence type="ECO:0000256" key="17">
    <source>
        <dbReference type="SAM" id="SignalP"/>
    </source>
</evidence>
<evidence type="ECO:0000256" key="2">
    <source>
        <dbReference type="ARBA" id="ARBA00004116"/>
    </source>
</evidence>
<dbReference type="PRINTS" id="PR00765">
    <property type="entry name" value="CRBOXYPTASEA"/>
</dbReference>
<keyword evidence="20" id="KW-1185">Reference proteome</keyword>
<evidence type="ECO:0000256" key="13">
    <source>
        <dbReference type="ARBA" id="ARBA00025210"/>
    </source>
</evidence>
<keyword evidence="5" id="KW-0964">Secreted</keyword>
<dbReference type="PROSITE" id="PS00133">
    <property type="entry name" value="CARBOXYPEPT_ZN_2"/>
    <property type="match status" value="1"/>
</dbReference>
<keyword evidence="10" id="KW-1015">Disulfide bond</keyword>
<keyword evidence="8 17" id="KW-0732">Signal</keyword>